<gene>
    <name evidence="1" type="ORF">AVEN_128063_1</name>
</gene>
<comment type="caution">
    <text evidence="1">The sequence shown here is derived from an EMBL/GenBank/DDBJ whole genome shotgun (WGS) entry which is preliminary data.</text>
</comment>
<dbReference type="Gene3D" id="3.30.420.10">
    <property type="entry name" value="Ribonuclease H-like superfamily/Ribonuclease H"/>
    <property type="match status" value="1"/>
</dbReference>
<reference evidence="1 2" key="1">
    <citation type="journal article" date="2019" name="Sci. Rep.">
        <title>Orb-weaving spider Araneus ventricosus genome elucidates the spidroin gene catalogue.</title>
        <authorList>
            <person name="Kono N."/>
            <person name="Nakamura H."/>
            <person name="Ohtoshi R."/>
            <person name="Moran D.A.P."/>
            <person name="Shinohara A."/>
            <person name="Yoshida Y."/>
            <person name="Fujiwara M."/>
            <person name="Mori M."/>
            <person name="Tomita M."/>
            <person name="Arakawa K."/>
        </authorList>
    </citation>
    <scope>NUCLEOTIDE SEQUENCE [LARGE SCALE GENOMIC DNA]</scope>
</reference>
<evidence type="ECO:0008006" key="3">
    <source>
        <dbReference type="Google" id="ProtNLM"/>
    </source>
</evidence>
<dbReference type="EMBL" id="BGPR01000002">
    <property type="protein sequence ID" value="GBL72867.1"/>
    <property type="molecule type" value="Genomic_DNA"/>
</dbReference>
<dbReference type="InterPro" id="IPR036397">
    <property type="entry name" value="RNaseH_sf"/>
</dbReference>
<keyword evidence="2" id="KW-1185">Reference proteome</keyword>
<dbReference type="OrthoDB" id="6435577at2759"/>
<proteinExistence type="predicted"/>
<evidence type="ECO:0000313" key="1">
    <source>
        <dbReference type="EMBL" id="GBL72867.1"/>
    </source>
</evidence>
<dbReference type="Proteomes" id="UP000499080">
    <property type="component" value="Unassembled WGS sequence"/>
</dbReference>
<protein>
    <recommendedName>
        <fullName evidence="3">Tc1-like transposase DDE domain-containing protein</fullName>
    </recommendedName>
</protein>
<dbReference type="GO" id="GO:0003676">
    <property type="term" value="F:nucleic acid binding"/>
    <property type="evidence" value="ECO:0007669"/>
    <property type="project" value="InterPro"/>
</dbReference>
<sequence length="104" mass="12019">MKTSLLLSMQEDHSCVPLLTDRREVSVYDGLERTPYVDDTGEEFILMGDNARPQRAKLVEEYLEDQGLERMDWPTQSLDLNPIKRLRDYLGSQVAASSLPARFW</sequence>
<accession>A0A4Y1ZZZ3</accession>
<dbReference type="AlphaFoldDB" id="A0A4Y1ZZZ3"/>
<name>A0A4Y1ZZZ3_ARAVE</name>
<organism evidence="1 2">
    <name type="scientific">Araneus ventricosus</name>
    <name type="common">Orbweaver spider</name>
    <name type="synonym">Epeira ventricosa</name>
    <dbReference type="NCBI Taxonomy" id="182803"/>
    <lineage>
        <taxon>Eukaryota</taxon>
        <taxon>Metazoa</taxon>
        <taxon>Ecdysozoa</taxon>
        <taxon>Arthropoda</taxon>
        <taxon>Chelicerata</taxon>
        <taxon>Arachnida</taxon>
        <taxon>Araneae</taxon>
        <taxon>Araneomorphae</taxon>
        <taxon>Entelegynae</taxon>
        <taxon>Araneoidea</taxon>
        <taxon>Araneidae</taxon>
        <taxon>Araneus</taxon>
    </lineage>
</organism>
<evidence type="ECO:0000313" key="2">
    <source>
        <dbReference type="Proteomes" id="UP000499080"/>
    </source>
</evidence>